<name>A0ABM8VYQ1_GIGMA</name>
<evidence type="ECO:0000313" key="2">
    <source>
        <dbReference type="Proteomes" id="UP000789901"/>
    </source>
</evidence>
<keyword evidence="2" id="KW-1185">Reference proteome</keyword>
<dbReference type="EMBL" id="CAJVQB010000297">
    <property type="protein sequence ID" value="CAG8480511.1"/>
    <property type="molecule type" value="Genomic_DNA"/>
</dbReference>
<sequence>MTQDLFDSITDKPEFLLASSSGSTNISTSPEIKCVEAMDDKPKSPEIIEIVDNDPDLLVNDKLELYLDEPKTNLAEFLQLLDIMDYYYPEQIRFMNALSYPAMIPPIDIMENRPDIYKKWTINPEPEPETQAFTPKPINKNTSTSEIEDIYNLYGTKKSDKDDSAKSTKKRLTPSRLAKQDIEAILFAEQLKAGIKKVNSHYHIGSTTIKKIWASSNPYEHANSIEIDIPEKPDITKPDPIEEKRKRKTAEIERIAKNIFRSELGKLVQADD</sequence>
<evidence type="ECO:0000313" key="1">
    <source>
        <dbReference type="EMBL" id="CAG8480511.1"/>
    </source>
</evidence>
<dbReference type="Proteomes" id="UP000789901">
    <property type="component" value="Unassembled WGS sequence"/>
</dbReference>
<gene>
    <name evidence="1" type="ORF">GMARGA_LOCUS1217</name>
</gene>
<protein>
    <submittedName>
        <fullName evidence="1">30214_t:CDS:1</fullName>
    </submittedName>
</protein>
<comment type="caution">
    <text evidence="1">The sequence shown here is derived from an EMBL/GenBank/DDBJ whole genome shotgun (WGS) entry which is preliminary data.</text>
</comment>
<reference evidence="1 2" key="1">
    <citation type="submission" date="2021-06" db="EMBL/GenBank/DDBJ databases">
        <authorList>
            <person name="Kallberg Y."/>
            <person name="Tangrot J."/>
            <person name="Rosling A."/>
        </authorList>
    </citation>
    <scope>NUCLEOTIDE SEQUENCE [LARGE SCALE GENOMIC DNA]</scope>
    <source>
        <strain evidence="1 2">120-4 pot B 10/14</strain>
    </source>
</reference>
<organism evidence="1 2">
    <name type="scientific">Gigaspora margarita</name>
    <dbReference type="NCBI Taxonomy" id="4874"/>
    <lineage>
        <taxon>Eukaryota</taxon>
        <taxon>Fungi</taxon>
        <taxon>Fungi incertae sedis</taxon>
        <taxon>Mucoromycota</taxon>
        <taxon>Glomeromycotina</taxon>
        <taxon>Glomeromycetes</taxon>
        <taxon>Diversisporales</taxon>
        <taxon>Gigasporaceae</taxon>
        <taxon>Gigaspora</taxon>
    </lineage>
</organism>
<accession>A0ABM8VYQ1</accession>
<proteinExistence type="predicted"/>